<gene>
    <name evidence="2" type="ORF">SAMEA2554241_00349</name>
    <name evidence="1" type="ORF">SAMEA2658744_00598</name>
</gene>
<name>A0A4J1V8Z8_STREE</name>
<keyword evidence="1" id="KW-0378">Hydrolase</keyword>
<dbReference type="GO" id="GO:0004386">
    <property type="term" value="F:helicase activity"/>
    <property type="evidence" value="ECO:0007669"/>
    <property type="project" value="UniProtKB-KW"/>
</dbReference>
<dbReference type="EMBL" id="CAATIK010000001">
    <property type="protein sequence ID" value="VNQ60793.1"/>
    <property type="molecule type" value="Genomic_DNA"/>
</dbReference>
<dbReference type="EMBL" id="CAATGL010000002">
    <property type="protein sequence ID" value="VNP52804.1"/>
    <property type="molecule type" value="Genomic_DNA"/>
</dbReference>
<reference evidence="1" key="1">
    <citation type="submission" date="2019-04" db="EMBL/GenBank/DDBJ databases">
        <authorList>
            <consortium name="Pathogen Informatics"/>
        </authorList>
    </citation>
    <scope>NUCLEOTIDE SEQUENCE</scope>
    <source>
        <strain evidence="1">GPSC56</strain>
    </source>
</reference>
<keyword evidence="1" id="KW-0067">ATP-binding</keyword>
<organism evidence="1">
    <name type="scientific">Streptococcus pneumoniae</name>
    <dbReference type="NCBI Taxonomy" id="1313"/>
    <lineage>
        <taxon>Bacteria</taxon>
        <taxon>Bacillati</taxon>
        <taxon>Bacillota</taxon>
        <taxon>Bacilli</taxon>
        <taxon>Lactobacillales</taxon>
        <taxon>Streptococcaceae</taxon>
        <taxon>Streptococcus</taxon>
    </lineage>
</organism>
<protein>
    <submittedName>
        <fullName evidence="1">DNA or RNA helicases of superfamily II</fullName>
    </submittedName>
</protein>
<accession>A0A4J1V8Z8</accession>
<evidence type="ECO:0000313" key="1">
    <source>
        <dbReference type="EMBL" id="VNP52804.1"/>
    </source>
</evidence>
<evidence type="ECO:0000313" key="2">
    <source>
        <dbReference type="EMBL" id="VNQ60793.1"/>
    </source>
</evidence>
<sequence length="84" mass="9933">MAVFVSLDGIVVEILDVFSSFNRDSEFFLCKRLKDKSQFVMERSRFEEMFQLQSSHLTTQEKLQLFTSVFAGRYDVYAKNFINE</sequence>
<keyword evidence="1" id="KW-0347">Helicase</keyword>
<keyword evidence="1" id="KW-0547">Nucleotide-binding</keyword>
<dbReference type="AlphaFoldDB" id="A0A4J1V8Z8"/>
<proteinExistence type="predicted"/>